<organism evidence="8 9">
    <name type="scientific">Penicillium malachiteum</name>
    <dbReference type="NCBI Taxonomy" id="1324776"/>
    <lineage>
        <taxon>Eukaryota</taxon>
        <taxon>Fungi</taxon>
        <taxon>Dikarya</taxon>
        <taxon>Ascomycota</taxon>
        <taxon>Pezizomycotina</taxon>
        <taxon>Eurotiomycetes</taxon>
        <taxon>Eurotiomycetidae</taxon>
        <taxon>Eurotiales</taxon>
        <taxon>Aspergillaceae</taxon>
        <taxon>Penicillium</taxon>
    </lineage>
</organism>
<dbReference type="EMBL" id="JAQJAN010000003">
    <property type="protein sequence ID" value="KAJ5734098.1"/>
    <property type="molecule type" value="Genomic_DNA"/>
</dbReference>
<dbReference type="Pfam" id="PF08216">
    <property type="entry name" value="CTNNBL"/>
    <property type="match status" value="1"/>
</dbReference>
<keyword evidence="3" id="KW-0677">Repeat</keyword>
<dbReference type="PANTHER" id="PTHR14978">
    <property type="entry name" value="BETA-CATENIN-LIKE PROTEIN 1 NUCLEAR ASSOCIATED PROTEIN"/>
    <property type="match status" value="1"/>
</dbReference>
<keyword evidence="5" id="KW-0539">Nucleus</keyword>
<gene>
    <name evidence="8" type="ORF">N7493_002884</name>
</gene>
<evidence type="ECO:0000256" key="4">
    <source>
        <dbReference type="ARBA" id="ARBA00023054"/>
    </source>
</evidence>
<keyword evidence="9" id="KW-1185">Reference proteome</keyword>
<dbReference type="AlphaFoldDB" id="A0AAD6MZ07"/>
<feature type="region of interest" description="Disordered" evidence="6">
    <location>
        <begin position="57"/>
        <end position="97"/>
    </location>
</feature>
<evidence type="ECO:0000259" key="7">
    <source>
        <dbReference type="SMART" id="SM01156"/>
    </source>
</evidence>
<dbReference type="InterPro" id="IPR013180">
    <property type="entry name" value="CTNNBL1_N"/>
</dbReference>
<dbReference type="SUPFAM" id="SSF48371">
    <property type="entry name" value="ARM repeat"/>
    <property type="match status" value="1"/>
</dbReference>
<accession>A0AAD6MZ07</accession>
<feature type="domain" description="Beta-catenin-like protein 1 N-terminal" evidence="7">
    <location>
        <begin position="108"/>
        <end position="217"/>
    </location>
</feature>
<evidence type="ECO:0000313" key="9">
    <source>
        <dbReference type="Proteomes" id="UP001215712"/>
    </source>
</evidence>
<dbReference type="PANTHER" id="PTHR14978:SF0">
    <property type="entry name" value="BETA-CATENIN-LIKE PROTEIN 1"/>
    <property type="match status" value="1"/>
</dbReference>
<protein>
    <recommendedName>
        <fullName evidence="7">Beta-catenin-like protein 1 N-terminal domain-containing protein</fullName>
    </recommendedName>
</protein>
<proteinExistence type="predicted"/>
<evidence type="ECO:0000256" key="5">
    <source>
        <dbReference type="ARBA" id="ARBA00023242"/>
    </source>
</evidence>
<comment type="subcellular location">
    <subcellularLocation>
        <location evidence="1">Nucleus</location>
    </subcellularLocation>
</comment>
<keyword evidence="2" id="KW-0597">Phosphoprotein</keyword>
<feature type="compositionally biased region" description="Acidic residues" evidence="6">
    <location>
        <begin position="71"/>
        <end position="97"/>
    </location>
</feature>
<dbReference type="Gene3D" id="1.25.10.10">
    <property type="entry name" value="Leucine-rich Repeat Variant"/>
    <property type="match status" value="1"/>
</dbReference>
<dbReference type="GO" id="GO:0005681">
    <property type="term" value="C:spliceosomal complex"/>
    <property type="evidence" value="ECO:0007669"/>
    <property type="project" value="TreeGrafter"/>
</dbReference>
<feature type="region of interest" description="Disordered" evidence="6">
    <location>
        <begin position="1"/>
        <end position="40"/>
    </location>
</feature>
<dbReference type="InterPro" id="IPR016024">
    <property type="entry name" value="ARM-type_fold"/>
</dbReference>
<dbReference type="SMART" id="SM01156">
    <property type="entry name" value="DUF1716"/>
    <property type="match status" value="1"/>
</dbReference>
<name>A0AAD6MZ07_9EURO</name>
<dbReference type="InterPro" id="IPR039678">
    <property type="entry name" value="CTNNBL1"/>
</dbReference>
<evidence type="ECO:0000256" key="2">
    <source>
        <dbReference type="ARBA" id="ARBA00022553"/>
    </source>
</evidence>
<comment type="caution">
    <text evidence="8">The sequence shown here is derived from an EMBL/GenBank/DDBJ whole genome shotgun (WGS) entry which is preliminary data.</text>
</comment>
<reference evidence="8" key="2">
    <citation type="submission" date="2023-01" db="EMBL/GenBank/DDBJ databases">
        <authorList>
            <person name="Petersen C."/>
        </authorList>
    </citation>
    <scope>NUCLEOTIDE SEQUENCE</scope>
    <source>
        <strain evidence="8">IBT 17514</strain>
    </source>
</reference>
<dbReference type="FunFam" id="1.25.10.10:FF:000354">
    <property type="entry name" value="DUF1716 domain protein"/>
    <property type="match status" value="1"/>
</dbReference>
<dbReference type="Proteomes" id="UP001215712">
    <property type="component" value="Unassembled WGS sequence"/>
</dbReference>
<evidence type="ECO:0000313" key="8">
    <source>
        <dbReference type="EMBL" id="KAJ5734098.1"/>
    </source>
</evidence>
<dbReference type="InterPro" id="IPR011989">
    <property type="entry name" value="ARM-like"/>
</dbReference>
<evidence type="ECO:0000256" key="3">
    <source>
        <dbReference type="ARBA" id="ARBA00022737"/>
    </source>
</evidence>
<keyword evidence="4" id="KW-0175">Coiled coil</keyword>
<sequence>MTSVDELFKKPSAVGSSKRKFEPVQDPSTPPFVRPICSRPQANKPYLDELYKAAKLDSDGDVRSKGKAPMVEDEMEDDDGEAGPELPPDMDEEDIPDDEEGRFFGGGMEQKTAQAMHYIDQQETDEVVPEKFDTAWVRRFALNFERKISKNSELRAKFENDPTKFMTSEADLDTEIKGLSILSEHPELYEEFAKLGCVGSLISLLSHENADIAIDAIQLISELTDEDVEAEQEQWDVLVNAMMHADLIELLSSNLTRLDEKQETDRTGVYYILSVLENLCSQTSLVEKIGQDASVMPWILSRVQQKESPVTQNKQYSAEILAIMLQSSSKNRDRFIKLDGVDIILQLLSQYRKRDPVKDSDEEEFVENLFDCLICLVDEPSGKEKFVEAEGIELAQIMLKESKFSKPRSLRVLDHLFGGPSGAPACEHLIEAAGLRTVFGMFMKKQEGQNIEHLLGIFASLLRLLPGGSAARIRTLAKFMEKDYEKIEKLIKLRREYAARVAPVEQAIEKERKSYSPEEQEFMASEWLSRRFDVGLFSLQTIDVILAWLVAEDDGAKKKVVSLLADRDEDLSLVQGTLQEQLEGLTDEDSGQKEVKDMLNTLLQFV</sequence>
<evidence type="ECO:0000256" key="6">
    <source>
        <dbReference type="SAM" id="MobiDB-lite"/>
    </source>
</evidence>
<evidence type="ECO:0000256" key="1">
    <source>
        <dbReference type="ARBA" id="ARBA00004123"/>
    </source>
</evidence>
<reference evidence="8" key="1">
    <citation type="journal article" date="2023" name="IMA Fungus">
        <title>Comparative genomic study of the Penicillium genus elucidates a diverse pangenome and 15 lateral gene transfer events.</title>
        <authorList>
            <person name="Petersen C."/>
            <person name="Sorensen T."/>
            <person name="Nielsen M.R."/>
            <person name="Sondergaard T.E."/>
            <person name="Sorensen J.L."/>
            <person name="Fitzpatrick D.A."/>
            <person name="Frisvad J.C."/>
            <person name="Nielsen K.L."/>
        </authorList>
    </citation>
    <scope>NUCLEOTIDE SEQUENCE</scope>
    <source>
        <strain evidence="8">IBT 17514</strain>
    </source>
</reference>